<feature type="compositionally biased region" description="Basic and acidic residues" evidence="1">
    <location>
        <begin position="51"/>
        <end position="60"/>
    </location>
</feature>
<evidence type="ECO:0000313" key="2">
    <source>
        <dbReference type="EMBL" id="TPG08237.1"/>
    </source>
</evidence>
<reference evidence="2 3" key="1">
    <citation type="journal article" date="2019" name="Environ. Microbiol.">
        <title>Species interactions and distinct microbial communities in high Arctic permafrost affected cryosols are associated with the CH4 and CO2 gas fluxes.</title>
        <authorList>
            <person name="Altshuler I."/>
            <person name="Hamel J."/>
            <person name="Turney S."/>
            <person name="Magnuson E."/>
            <person name="Levesque R."/>
            <person name="Greer C."/>
            <person name="Whyte L.G."/>
        </authorList>
    </citation>
    <scope>NUCLEOTIDE SEQUENCE [LARGE SCALE GENOMIC DNA]</scope>
    <source>
        <strain evidence="2 3">S13Y</strain>
    </source>
</reference>
<protein>
    <recommendedName>
        <fullName evidence="4">HD domain-containing protein</fullName>
    </recommendedName>
</protein>
<evidence type="ECO:0000313" key="3">
    <source>
        <dbReference type="Proteomes" id="UP000319486"/>
    </source>
</evidence>
<dbReference type="Proteomes" id="UP000319486">
    <property type="component" value="Unassembled WGS sequence"/>
</dbReference>
<dbReference type="EMBL" id="RCZO01000006">
    <property type="protein sequence ID" value="TPG08237.1"/>
    <property type="molecule type" value="Genomic_DNA"/>
</dbReference>
<name>A0A502FKY6_9GAMM</name>
<dbReference type="AlphaFoldDB" id="A0A502FKY6"/>
<dbReference type="Gene3D" id="1.10.3210.10">
    <property type="entry name" value="Hypothetical protein af1432"/>
    <property type="match status" value="1"/>
</dbReference>
<gene>
    <name evidence="2" type="ORF">EAH88_11375</name>
</gene>
<comment type="caution">
    <text evidence="2">The sequence shown here is derived from an EMBL/GenBank/DDBJ whole genome shotgun (WGS) entry which is preliminary data.</text>
</comment>
<evidence type="ECO:0008006" key="4">
    <source>
        <dbReference type="Google" id="ProtNLM"/>
    </source>
</evidence>
<sequence>MNIGMFELQQLQALERPLVDAQQEAIRNHCERSAAMLREHGMSSEPWLDIVQDHHERPDDSGYPAHMPSR</sequence>
<keyword evidence="3" id="KW-1185">Reference proteome</keyword>
<evidence type="ECO:0000256" key="1">
    <source>
        <dbReference type="SAM" id="MobiDB-lite"/>
    </source>
</evidence>
<accession>A0A502FKY6</accession>
<feature type="region of interest" description="Disordered" evidence="1">
    <location>
        <begin position="51"/>
        <end position="70"/>
    </location>
</feature>
<proteinExistence type="predicted"/>
<organism evidence="2 3">
    <name type="scientific">Rhodanobacter glycinis</name>
    <dbReference type="NCBI Taxonomy" id="582702"/>
    <lineage>
        <taxon>Bacteria</taxon>
        <taxon>Pseudomonadati</taxon>
        <taxon>Pseudomonadota</taxon>
        <taxon>Gammaproteobacteria</taxon>
        <taxon>Lysobacterales</taxon>
        <taxon>Rhodanobacteraceae</taxon>
        <taxon>Rhodanobacter</taxon>
    </lineage>
</organism>
<dbReference type="OrthoDB" id="9802066at2"/>